<sequence length="306" mass="32445">MLKQISKLITSGMPFGVILAGVLGIIEPQLFFWFADKIAYFLGVIMLGMGMSLTTTDFKTVLKNPRLIIVGTVLQFTIMPILAYALIKIFPLPADVAIGVILLGACPGATATSVITYLAKGNVALSVALTMVTTLVAPIITPFLLLIIAGTWVEINFLSIMISIIEIVIIPISIGILFNRFFAAYCTKIKIAMPAISALTIIILVGTVVSLSADVLLNSGLLIFAVVVIHNLCGLLLGYWAAKLFITDKAAIKTIAINVGMKNSGLAASLAVLHFTAAGGIPAAIFSVWHNISGSLLAAYIRKNKV</sequence>
<evidence type="ECO:0000313" key="6">
    <source>
        <dbReference type="EMBL" id="TCS78452.1"/>
    </source>
</evidence>
<evidence type="ECO:0000313" key="7">
    <source>
        <dbReference type="Proteomes" id="UP000295188"/>
    </source>
</evidence>
<dbReference type="Pfam" id="PF01758">
    <property type="entry name" value="SBF"/>
    <property type="match status" value="1"/>
</dbReference>
<accession>A0A4V6NYV4</accession>
<feature type="transmembrane region" description="Helical" evidence="5">
    <location>
        <begin position="96"/>
        <end position="118"/>
    </location>
</feature>
<gene>
    <name evidence="6" type="ORF">EDC37_11088</name>
</gene>
<keyword evidence="3 5" id="KW-1133">Transmembrane helix</keyword>
<dbReference type="InterPro" id="IPR038770">
    <property type="entry name" value="Na+/solute_symporter_sf"/>
</dbReference>
<dbReference type="AlphaFoldDB" id="A0A4V6NYV4"/>
<comment type="caution">
    <text evidence="6">The sequence shown here is derived from an EMBL/GenBank/DDBJ whole genome shotgun (WGS) entry which is preliminary data.</text>
</comment>
<keyword evidence="4 5" id="KW-0472">Membrane</keyword>
<reference evidence="6 7" key="1">
    <citation type="submission" date="2019-03" db="EMBL/GenBank/DDBJ databases">
        <title>Genomic Encyclopedia of Type Strains, Phase IV (KMG-IV): sequencing the most valuable type-strain genomes for metagenomic binning, comparative biology and taxonomic classification.</title>
        <authorList>
            <person name="Goeker M."/>
        </authorList>
    </citation>
    <scope>NUCLEOTIDE SEQUENCE [LARGE SCALE GENOMIC DNA]</scope>
    <source>
        <strain evidence="6 7">DSM 20467</strain>
    </source>
</reference>
<comment type="subcellular location">
    <subcellularLocation>
        <location evidence="1">Membrane</location>
        <topology evidence="1">Multi-pass membrane protein</topology>
    </subcellularLocation>
</comment>
<feature type="transmembrane region" description="Helical" evidence="5">
    <location>
        <begin position="38"/>
        <end position="55"/>
    </location>
</feature>
<dbReference type="Gene3D" id="1.20.1530.20">
    <property type="match status" value="1"/>
</dbReference>
<dbReference type="PANTHER" id="PTHR10361">
    <property type="entry name" value="SODIUM-BILE ACID COTRANSPORTER"/>
    <property type="match status" value="1"/>
</dbReference>
<dbReference type="Proteomes" id="UP000295188">
    <property type="component" value="Unassembled WGS sequence"/>
</dbReference>
<evidence type="ECO:0000256" key="3">
    <source>
        <dbReference type="ARBA" id="ARBA00022989"/>
    </source>
</evidence>
<evidence type="ECO:0000256" key="2">
    <source>
        <dbReference type="ARBA" id="ARBA00022692"/>
    </source>
</evidence>
<organism evidence="6 7">
    <name type="scientific">Pectinatus cerevisiiphilus</name>
    <dbReference type="NCBI Taxonomy" id="86956"/>
    <lineage>
        <taxon>Bacteria</taxon>
        <taxon>Bacillati</taxon>
        <taxon>Bacillota</taxon>
        <taxon>Negativicutes</taxon>
        <taxon>Selenomonadales</taxon>
        <taxon>Selenomonadaceae</taxon>
        <taxon>Pectinatus</taxon>
    </lineage>
</organism>
<dbReference type="OrthoDB" id="9806785at2"/>
<protein>
    <submittedName>
        <fullName evidence="6">BASS family bile acid:Na+ symporter</fullName>
    </submittedName>
</protein>
<dbReference type="EMBL" id="SMAA01000010">
    <property type="protein sequence ID" value="TCS78452.1"/>
    <property type="molecule type" value="Genomic_DNA"/>
</dbReference>
<feature type="transmembrane region" description="Helical" evidence="5">
    <location>
        <begin position="219"/>
        <end position="242"/>
    </location>
</feature>
<name>A0A4V6NYV4_9FIRM</name>
<feature type="transmembrane region" description="Helical" evidence="5">
    <location>
        <begin position="125"/>
        <end position="149"/>
    </location>
</feature>
<evidence type="ECO:0000256" key="5">
    <source>
        <dbReference type="SAM" id="Phobius"/>
    </source>
</evidence>
<dbReference type="RefSeq" id="WP_132550069.1">
    <property type="nucleotide sequence ID" value="NZ_SMAA01000010.1"/>
</dbReference>
<feature type="transmembrane region" description="Helical" evidence="5">
    <location>
        <begin position="12"/>
        <end position="32"/>
    </location>
</feature>
<feature type="transmembrane region" description="Helical" evidence="5">
    <location>
        <begin position="191"/>
        <end position="213"/>
    </location>
</feature>
<feature type="transmembrane region" description="Helical" evidence="5">
    <location>
        <begin position="155"/>
        <end position="179"/>
    </location>
</feature>
<evidence type="ECO:0000256" key="4">
    <source>
        <dbReference type="ARBA" id="ARBA00023136"/>
    </source>
</evidence>
<dbReference type="InterPro" id="IPR002657">
    <property type="entry name" value="BilAc:Na_symport/Acr3"/>
</dbReference>
<dbReference type="PANTHER" id="PTHR10361:SF28">
    <property type="entry name" value="P3 PROTEIN-RELATED"/>
    <property type="match status" value="1"/>
</dbReference>
<proteinExistence type="predicted"/>
<dbReference type="InterPro" id="IPR004710">
    <property type="entry name" value="Bilac:Na_transpt"/>
</dbReference>
<feature type="transmembrane region" description="Helical" evidence="5">
    <location>
        <begin position="67"/>
        <end position="90"/>
    </location>
</feature>
<evidence type="ECO:0000256" key="1">
    <source>
        <dbReference type="ARBA" id="ARBA00004141"/>
    </source>
</evidence>
<keyword evidence="2 5" id="KW-0812">Transmembrane</keyword>
<keyword evidence="7" id="KW-1185">Reference proteome</keyword>
<dbReference type="GO" id="GO:0016020">
    <property type="term" value="C:membrane"/>
    <property type="evidence" value="ECO:0007669"/>
    <property type="project" value="UniProtKB-SubCell"/>
</dbReference>